<feature type="compositionally biased region" description="Low complexity" evidence="1">
    <location>
        <begin position="290"/>
        <end position="300"/>
    </location>
</feature>
<proteinExistence type="predicted"/>
<accession>C1N1I5</accession>
<feature type="compositionally biased region" description="Acidic residues" evidence="1">
    <location>
        <begin position="567"/>
        <end position="578"/>
    </location>
</feature>
<dbReference type="AlphaFoldDB" id="C1N1I5"/>
<feature type="compositionally biased region" description="Low complexity" evidence="1">
    <location>
        <begin position="502"/>
        <end position="514"/>
    </location>
</feature>
<protein>
    <submittedName>
        <fullName evidence="2">Predicted protein</fullName>
    </submittedName>
</protein>
<dbReference type="OMA" id="WELPREL"/>
<feature type="compositionally biased region" description="Low complexity" evidence="1">
    <location>
        <begin position="194"/>
        <end position="218"/>
    </location>
</feature>
<dbReference type="EMBL" id="GG663744">
    <property type="protein sequence ID" value="EEH54457.1"/>
    <property type="molecule type" value="Genomic_DNA"/>
</dbReference>
<feature type="compositionally biased region" description="Basic and acidic residues" evidence="1">
    <location>
        <begin position="487"/>
        <end position="501"/>
    </location>
</feature>
<feature type="compositionally biased region" description="Pro residues" evidence="1">
    <location>
        <begin position="74"/>
        <end position="83"/>
    </location>
</feature>
<reference evidence="2 3" key="1">
    <citation type="journal article" date="2009" name="Science">
        <title>Green evolution and dynamic adaptations revealed by genomes of the marine picoeukaryotes Micromonas.</title>
        <authorList>
            <person name="Worden A.Z."/>
            <person name="Lee J.H."/>
            <person name="Mock T."/>
            <person name="Rouze P."/>
            <person name="Simmons M.P."/>
            <person name="Aerts A.L."/>
            <person name="Allen A.E."/>
            <person name="Cuvelier M.L."/>
            <person name="Derelle E."/>
            <person name="Everett M.V."/>
            <person name="Foulon E."/>
            <person name="Grimwood J."/>
            <person name="Gundlach H."/>
            <person name="Henrissat B."/>
            <person name="Napoli C."/>
            <person name="McDonald S.M."/>
            <person name="Parker M.S."/>
            <person name="Rombauts S."/>
            <person name="Salamov A."/>
            <person name="Von Dassow P."/>
            <person name="Badger J.H."/>
            <person name="Coutinho P.M."/>
            <person name="Demir E."/>
            <person name="Dubchak I."/>
            <person name="Gentemann C."/>
            <person name="Eikrem W."/>
            <person name="Gready J.E."/>
            <person name="John U."/>
            <person name="Lanier W."/>
            <person name="Lindquist E.A."/>
            <person name="Lucas S."/>
            <person name="Mayer K.F."/>
            <person name="Moreau H."/>
            <person name="Not F."/>
            <person name="Otillar R."/>
            <person name="Panaud O."/>
            <person name="Pangilinan J."/>
            <person name="Paulsen I."/>
            <person name="Piegu B."/>
            <person name="Poliakov A."/>
            <person name="Robbens S."/>
            <person name="Schmutz J."/>
            <person name="Toulza E."/>
            <person name="Wyss T."/>
            <person name="Zelensky A."/>
            <person name="Zhou K."/>
            <person name="Armbrust E.V."/>
            <person name="Bhattacharya D."/>
            <person name="Goodenough U.W."/>
            <person name="Van de Peer Y."/>
            <person name="Grigoriev I.V."/>
        </authorList>
    </citation>
    <scope>NUCLEOTIDE SEQUENCE [LARGE SCALE GENOMIC DNA]</scope>
    <source>
        <strain evidence="2 3">CCMP1545</strain>
    </source>
</reference>
<feature type="region of interest" description="Disordered" evidence="1">
    <location>
        <begin position="464"/>
        <end position="623"/>
    </location>
</feature>
<dbReference type="Proteomes" id="UP000001876">
    <property type="component" value="Unassembled WGS sequence"/>
</dbReference>
<feature type="region of interest" description="Disordered" evidence="1">
    <location>
        <begin position="183"/>
        <end position="362"/>
    </location>
</feature>
<feature type="region of interest" description="Disordered" evidence="1">
    <location>
        <begin position="38"/>
        <end position="97"/>
    </location>
</feature>
<feature type="compositionally biased region" description="Basic residues" evidence="1">
    <location>
        <begin position="86"/>
        <end position="97"/>
    </location>
</feature>
<organism evidence="3">
    <name type="scientific">Micromonas pusilla (strain CCMP1545)</name>
    <name type="common">Picoplanktonic green alga</name>
    <dbReference type="NCBI Taxonomy" id="564608"/>
    <lineage>
        <taxon>Eukaryota</taxon>
        <taxon>Viridiplantae</taxon>
        <taxon>Chlorophyta</taxon>
        <taxon>Mamiellophyceae</taxon>
        <taxon>Mamiellales</taxon>
        <taxon>Mamiellaceae</taxon>
        <taxon>Micromonas</taxon>
    </lineage>
</organism>
<evidence type="ECO:0000256" key="1">
    <source>
        <dbReference type="SAM" id="MobiDB-lite"/>
    </source>
</evidence>
<feature type="compositionally biased region" description="Low complexity" evidence="1">
    <location>
        <begin position="271"/>
        <end position="280"/>
    </location>
</feature>
<name>C1N1I5_MICPC</name>
<dbReference type="GeneID" id="9687266"/>
<gene>
    <name evidence="2" type="ORF">MICPUCDRAFT_51415</name>
</gene>
<dbReference type="RefSeq" id="XP_003061827.1">
    <property type="nucleotide sequence ID" value="XM_003061781.1"/>
</dbReference>
<sequence>MPPPPAEASGAAAAAAPVSRTETAALVFNYLRSNGFHAVRRTPPPRFDARTRRRRAKISNPARRDRSSDRSVASPPPRLPPSTPHRSPRPSPHRIRTPSRVIAPIVIVAQTLTLFKEEARPLLAPFKNRVPNGVKALDEICNEYVELTERESRRDAACARNALARKMYDAMEEYVVAMRDDGAAEERAGPSTVAAATPSSEERSATAATLATLATRTPAQPPGGGDRRDRASSLAARTPTAAEKMPPPPARSPGRGREGRGGRKNARAAPRRYAAAAEFAGAGGGPGPGPSAASTSTSFGSPGGGAASSPGGGNGNLGAAFDGAWANGHQRRGGGGGGGGATDHLGSLGDDPTPASDASSLSGQWRSWELPRELCDEKVQAKLAEFIVGHMQAEGVADGGGGGGIGIGGTSPRGAAPANAADVALDSVDQFGKIDVDYVMDSLFEDYENNELGRMFAPLLSGAGAGGGGGRRSVSATPSPLAAASKARIEGGKEGAEETAGRDAGAGATTTSGTEGKGADDAAPAPAGTLLRASGKANAAARPPPPAPVTTTTTTSKKRAREGGAAGDEENDGFEDPPEAAASANENENANADAADAAAPAKSGLPPELTGIDLDGFLGTIEY</sequence>
<dbReference type="KEGG" id="mpp:MICPUCDRAFT_51415"/>
<feature type="compositionally biased region" description="Gly residues" evidence="1">
    <location>
        <begin position="301"/>
        <end position="316"/>
    </location>
</feature>
<evidence type="ECO:0000313" key="2">
    <source>
        <dbReference type="EMBL" id="EEH54457.1"/>
    </source>
</evidence>
<keyword evidence="3" id="KW-1185">Reference proteome</keyword>
<feature type="compositionally biased region" description="Low complexity" evidence="1">
    <location>
        <begin position="579"/>
        <end position="601"/>
    </location>
</feature>
<evidence type="ECO:0000313" key="3">
    <source>
        <dbReference type="Proteomes" id="UP000001876"/>
    </source>
</evidence>